<dbReference type="PANTHER" id="PTHR47657">
    <property type="entry name" value="STEROL REGULATORY ELEMENT-BINDING PROTEIN ECM22"/>
    <property type="match status" value="1"/>
</dbReference>
<proteinExistence type="predicted"/>
<feature type="compositionally biased region" description="Polar residues" evidence="1">
    <location>
        <begin position="208"/>
        <end position="220"/>
    </location>
</feature>
<feature type="domain" description="Zn(2)-C6 fungal-type" evidence="2">
    <location>
        <begin position="45"/>
        <end position="76"/>
    </location>
</feature>
<reference evidence="3" key="1">
    <citation type="submission" date="2022-07" db="EMBL/GenBank/DDBJ databases">
        <title>Genome Sequence of Physisporinus lineatus.</title>
        <authorList>
            <person name="Buettner E."/>
        </authorList>
    </citation>
    <scope>NUCLEOTIDE SEQUENCE</scope>
    <source>
        <strain evidence="3">VT162</strain>
    </source>
</reference>
<dbReference type="PANTHER" id="PTHR47657:SF7">
    <property type="entry name" value="STEROL REGULATORY ELEMENT-BINDING PROTEIN ECM22"/>
    <property type="match status" value="1"/>
</dbReference>
<dbReference type="GO" id="GO:0008270">
    <property type="term" value="F:zinc ion binding"/>
    <property type="evidence" value="ECO:0007669"/>
    <property type="project" value="InterPro"/>
</dbReference>
<dbReference type="CDD" id="cd00067">
    <property type="entry name" value="GAL4"/>
    <property type="match status" value="2"/>
</dbReference>
<gene>
    <name evidence="3" type="ORF">NLI96_g10545</name>
</gene>
<feature type="compositionally biased region" description="Basic and acidic residues" evidence="1">
    <location>
        <begin position="198"/>
        <end position="207"/>
    </location>
</feature>
<feature type="region of interest" description="Disordered" evidence="1">
    <location>
        <begin position="1"/>
        <end position="20"/>
    </location>
</feature>
<dbReference type="SUPFAM" id="SSF57701">
    <property type="entry name" value="Zn2/Cys6 DNA-binding domain"/>
    <property type="match status" value="2"/>
</dbReference>
<dbReference type="AlphaFoldDB" id="A0AAD5UY17"/>
<name>A0AAD5UY17_9APHY</name>
<feature type="domain" description="Zn(2)-C6 fungal-type" evidence="2">
    <location>
        <begin position="89"/>
        <end position="120"/>
    </location>
</feature>
<dbReference type="InterPro" id="IPR052400">
    <property type="entry name" value="Zn2-C6_fungal_TF"/>
</dbReference>
<feature type="region of interest" description="Disordered" evidence="1">
    <location>
        <begin position="443"/>
        <end position="467"/>
    </location>
</feature>
<keyword evidence="4" id="KW-1185">Reference proteome</keyword>
<dbReference type="Pfam" id="PF00172">
    <property type="entry name" value="Zn_clus"/>
    <property type="match status" value="2"/>
</dbReference>
<evidence type="ECO:0000313" key="4">
    <source>
        <dbReference type="Proteomes" id="UP001212997"/>
    </source>
</evidence>
<feature type="region of interest" description="Disordered" evidence="1">
    <location>
        <begin position="190"/>
        <end position="220"/>
    </location>
</feature>
<dbReference type="Gene3D" id="4.10.240.10">
    <property type="entry name" value="Zn(2)-C6 fungal-type DNA-binding domain"/>
    <property type="match status" value="2"/>
</dbReference>
<protein>
    <recommendedName>
        <fullName evidence="2">Zn(2)-C6 fungal-type domain-containing protein</fullName>
    </recommendedName>
</protein>
<dbReference type="InterPro" id="IPR036864">
    <property type="entry name" value="Zn2-C6_fun-type_DNA-bd_sf"/>
</dbReference>
<dbReference type="EMBL" id="JANAWD010000607">
    <property type="protein sequence ID" value="KAJ3477322.1"/>
    <property type="molecule type" value="Genomic_DNA"/>
</dbReference>
<evidence type="ECO:0000259" key="2">
    <source>
        <dbReference type="PROSITE" id="PS50048"/>
    </source>
</evidence>
<evidence type="ECO:0000313" key="3">
    <source>
        <dbReference type="EMBL" id="KAJ3477322.1"/>
    </source>
</evidence>
<dbReference type="SMART" id="SM00066">
    <property type="entry name" value="GAL4"/>
    <property type="match status" value="2"/>
</dbReference>
<sequence>MADSPEVSDSAGDSGEDNQLTIRIPNPKVFMARQSQWKGRRGKPRCDHCRLNNLKCDRVLPTCNHCAWANGRECKYTPLPTPAHRGIPRCDRCRQKNLKCDRNLPVCNHCQEDNEVECNYTPKKRHKVPSDHGGARDRPVAPYAAKTASFLVSDMPAGQGGSAAAADSGRIISGSHVFESEIRTEPQIRQYIPPHSHPGGEHLDNRDNNNASTSYQQGGPDSNFTWGMIVTTPHIDPWNHPAFAPLPEAIIRTLRTVNAIEMPSRHTVEDSLTRFVSALSPELRDTATFTPDVYADIARAVAEGQVSELSPRLRMWATCHHARAGSRKSHLILLPRDAFYNMNPADEEKLRANYIVQTDGEGPVAPLNERFPENGGNSLESAAVFERVPVQSQIYDVLVYTHRNHGSTSSMLFEARRIGIATITWPMVEMFIRLCPLCKMRAKGGTRPPPPPEDDSFRSQIAPPPPR</sequence>
<organism evidence="3 4">
    <name type="scientific">Meripilus lineatus</name>
    <dbReference type="NCBI Taxonomy" id="2056292"/>
    <lineage>
        <taxon>Eukaryota</taxon>
        <taxon>Fungi</taxon>
        <taxon>Dikarya</taxon>
        <taxon>Basidiomycota</taxon>
        <taxon>Agaricomycotina</taxon>
        <taxon>Agaricomycetes</taxon>
        <taxon>Polyporales</taxon>
        <taxon>Meripilaceae</taxon>
        <taxon>Meripilus</taxon>
    </lineage>
</organism>
<evidence type="ECO:0000256" key="1">
    <source>
        <dbReference type="SAM" id="MobiDB-lite"/>
    </source>
</evidence>
<dbReference type="PROSITE" id="PS50048">
    <property type="entry name" value="ZN2_CY6_FUNGAL_2"/>
    <property type="match status" value="2"/>
</dbReference>
<dbReference type="Proteomes" id="UP001212997">
    <property type="component" value="Unassembled WGS sequence"/>
</dbReference>
<dbReference type="GO" id="GO:0000981">
    <property type="term" value="F:DNA-binding transcription factor activity, RNA polymerase II-specific"/>
    <property type="evidence" value="ECO:0007669"/>
    <property type="project" value="InterPro"/>
</dbReference>
<comment type="caution">
    <text evidence="3">The sequence shown here is derived from an EMBL/GenBank/DDBJ whole genome shotgun (WGS) entry which is preliminary data.</text>
</comment>
<dbReference type="InterPro" id="IPR001138">
    <property type="entry name" value="Zn2Cys6_DnaBD"/>
</dbReference>
<accession>A0AAD5UY17</accession>